<evidence type="ECO:0000313" key="1">
    <source>
        <dbReference type="EMBL" id="MEF3836026.1"/>
    </source>
</evidence>
<gene>
    <name evidence="1" type="ORF">N1F79_23080</name>
</gene>
<protein>
    <submittedName>
        <fullName evidence="1">Uncharacterized protein</fullName>
    </submittedName>
</protein>
<accession>A0ABU7Y058</accession>
<evidence type="ECO:0000313" key="2">
    <source>
        <dbReference type="Proteomes" id="UP001337305"/>
    </source>
</evidence>
<organism evidence="1 2">
    <name type="scientific">Flavivirga spongiicola</name>
    <dbReference type="NCBI Taxonomy" id="421621"/>
    <lineage>
        <taxon>Bacteria</taxon>
        <taxon>Pseudomonadati</taxon>
        <taxon>Bacteroidota</taxon>
        <taxon>Flavobacteriia</taxon>
        <taxon>Flavobacteriales</taxon>
        <taxon>Flavobacteriaceae</taxon>
        <taxon>Flavivirga</taxon>
    </lineage>
</organism>
<name>A0ABU7Y058_9FLAO</name>
<reference evidence="1 2" key="1">
    <citation type="submission" date="2022-09" db="EMBL/GenBank/DDBJ databases">
        <title>Genome sequencing of Flavivirga sp. MEBiC05379.</title>
        <authorList>
            <person name="Oh H.-M."/>
            <person name="Kwon K.K."/>
            <person name="Park M.J."/>
            <person name="Yang S.-H."/>
        </authorList>
    </citation>
    <scope>NUCLEOTIDE SEQUENCE [LARGE SCALE GENOMIC DNA]</scope>
    <source>
        <strain evidence="1 2">MEBiC05379</strain>
    </source>
</reference>
<dbReference type="EMBL" id="JAODOP010000004">
    <property type="protein sequence ID" value="MEF3836026.1"/>
    <property type="molecule type" value="Genomic_DNA"/>
</dbReference>
<proteinExistence type="predicted"/>
<keyword evidence="2" id="KW-1185">Reference proteome</keyword>
<dbReference type="Proteomes" id="UP001337305">
    <property type="component" value="Unassembled WGS sequence"/>
</dbReference>
<sequence length="107" mass="12679">MKNSLYSKLDKIIKTFTYNSKNNKPEFIERKPDSQRFQAHSKIKQQEEVVLNKRLKQLEFINHLELNLNDKQLRFFSLSFLRGLEHNKLSAQRNTISLTSTLRLDAA</sequence>
<comment type="caution">
    <text evidence="1">The sequence shown here is derived from an EMBL/GenBank/DDBJ whole genome shotgun (WGS) entry which is preliminary data.</text>
</comment>
<dbReference type="RefSeq" id="WP_303308300.1">
    <property type="nucleotide sequence ID" value="NZ_JAODOP010000004.1"/>
</dbReference>